<feature type="transmembrane region" description="Helical" evidence="1">
    <location>
        <begin position="177"/>
        <end position="196"/>
    </location>
</feature>
<sequence>MKAYLGSSAIWILLPPTLCVSALVLTNSKNVNPITLQKRSWITRLESKRVARDDIAPSKFAKVDLESLASLNTCESGTKARRLLRKILLEDRDSQSQVLYGSVKIPPGASSWGISDGDLAIQTRLLNSKYSIMDVIELSGNRDADRASLSLLCLMVASTISAIIANQHLPGPEILRFMVVWLFCFSPFIFVGYGIATPEKLQAFLVSVQRELFPAYRQRMLQHEAGHFLMGHLLGLPVAGYQANAVKNAVNFYPLADTDRSFDLASQLGFDKSLSARRVEQNSEALSADQLSAFDAPFFSETGRGAWLVEERSVFRNAQNYTNNPFLKLASRNEPSNSWPFRGFDEATLDQLSAISVAGVCSEILAFVCIRLFLWAIGNAEGGVADLNQLRQIYRSAEPSISERDEENRIRFALGYTMSQLRRHLGALDALSKIMERDGTIAECVAAIENCENMSGVVSIAGENYEVQRRKDFLSDQRSPLERLFLGGGRTIDELEDRLVEGKGGGYRKETFRLTGDDPVYAAIAVALLFALWASAGGLSLH</sequence>
<organism evidence="3 4">
    <name type="scientific">Phaeodactylum tricornutum (strain CCAP 1055/1)</name>
    <dbReference type="NCBI Taxonomy" id="556484"/>
    <lineage>
        <taxon>Eukaryota</taxon>
        <taxon>Sar</taxon>
        <taxon>Stramenopiles</taxon>
        <taxon>Ochrophyta</taxon>
        <taxon>Bacillariophyta</taxon>
        <taxon>Bacillariophyceae</taxon>
        <taxon>Bacillariophycidae</taxon>
        <taxon>Naviculales</taxon>
        <taxon>Phaeodactylaceae</taxon>
        <taxon>Phaeodactylum</taxon>
    </lineage>
</organism>
<keyword evidence="1" id="KW-0812">Transmembrane</keyword>
<dbReference type="HOGENOM" id="CLU_512405_0_0_1"/>
<keyword evidence="4" id="KW-1185">Reference proteome</keyword>
<dbReference type="Proteomes" id="UP000000759">
    <property type="component" value="Chromosome 13"/>
</dbReference>
<keyword evidence="1" id="KW-0472">Membrane</keyword>
<reference evidence="4" key="2">
    <citation type="submission" date="2008-08" db="EMBL/GenBank/DDBJ databases">
        <authorList>
            <consortium name="Diatom Consortium"/>
            <person name="Grigoriev I."/>
            <person name="Grimwood J."/>
            <person name="Kuo A."/>
            <person name="Otillar R.P."/>
            <person name="Salamov A."/>
            <person name="Detter J.C."/>
            <person name="Lindquist E."/>
            <person name="Shapiro H."/>
            <person name="Lucas S."/>
            <person name="Glavina del Rio T."/>
            <person name="Pitluck S."/>
            <person name="Rokhsar D."/>
            <person name="Bowler C."/>
        </authorList>
    </citation>
    <scope>GENOME REANNOTATION</scope>
    <source>
        <strain evidence="4">CCAP 1055/1</strain>
    </source>
</reference>
<gene>
    <name evidence="3" type="ORF">PHATRDRAFT_47423</name>
</gene>
<dbReference type="InParanoid" id="B7G3B9"/>
<dbReference type="OrthoDB" id="40154at2759"/>
<dbReference type="AlphaFoldDB" id="B7G3B9"/>
<dbReference type="PaxDb" id="2850-Phatr47423"/>
<dbReference type="GeneID" id="7202456"/>
<protein>
    <recommendedName>
        <fullName evidence="5">Peptidase M41 domain-containing protein</fullName>
    </recommendedName>
</protein>
<accession>B7G3B9</accession>
<keyword evidence="2" id="KW-0732">Signal</keyword>
<dbReference type="PANTHER" id="PTHR33471">
    <property type="entry name" value="ATP-DEPENDENT ZINC METALLOPROTEASE-RELATED"/>
    <property type="match status" value="1"/>
</dbReference>
<evidence type="ECO:0000256" key="1">
    <source>
        <dbReference type="SAM" id="Phobius"/>
    </source>
</evidence>
<dbReference type="KEGG" id="pti:PHATRDRAFT_47423"/>
<feature type="signal peptide" evidence="2">
    <location>
        <begin position="1"/>
        <end position="19"/>
    </location>
</feature>
<reference evidence="3 4" key="1">
    <citation type="journal article" date="2008" name="Nature">
        <title>The Phaeodactylum genome reveals the evolutionary history of diatom genomes.</title>
        <authorList>
            <person name="Bowler C."/>
            <person name="Allen A.E."/>
            <person name="Badger J.H."/>
            <person name="Grimwood J."/>
            <person name="Jabbari K."/>
            <person name="Kuo A."/>
            <person name="Maheswari U."/>
            <person name="Martens C."/>
            <person name="Maumus F."/>
            <person name="Otillar R.P."/>
            <person name="Rayko E."/>
            <person name="Salamov A."/>
            <person name="Vandepoele K."/>
            <person name="Beszteri B."/>
            <person name="Gruber A."/>
            <person name="Heijde M."/>
            <person name="Katinka M."/>
            <person name="Mock T."/>
            <person name="Valentin K."/>
            <person name="Verret F."/>
            <person name="Berges J.A."/>
            <person name="Brownlee C."/>
            <person name="Cadoret J.P."/>
            <person name="Chiovitti A."/>
            <person name="Choi C.J."/>
            <person name="Coesel S."/>
            <person name="De Martino A."/>
            <person name="Detter J.C."/>
            <person name="Durkin C."/>
            <person name="Falciatore A."/>
            <person name="Fournet J."/>
            <person name="Haruta M."/>
            <person name="Huysman M.J."/>
            <person name="Jenkins B.D."/>
            <person name="Jiroutova K."/>
            <person name="Jorgensen R.E."/>
            <person name="Joubert Y."/>
            <person name="Kaplan A."/>
            <person name="Kroger N."/>
            <person name="Kroth P.G."/>
            <person name="La Roche J."/>
            <person name="Lindquist E."/>
            <person name="Lommer M."/>
            <person name="Martin-Jezequel V."/>
            <person name="Lopez P.J."/>
            <person name="Lucas S."/>
            <person name="Mangogna M."/>
            <person name="McGinnis K."/>
            <person name="Medlin L.K."/>
            <person name="Montsant A."/>
            <person name="Oudot-Le Secq M.P."/>
            <person name="Napoli C."/>
            <person name="Obornik M."/>
            <person name="Parker M.S."/>
            <person name="Petit J.L."/>
            <person name="Porcel B.M."/>
            <person name="Poulsen N."/>
            <person name="Robison M."/>
            <person name="Rychlewski L."/>
            <person name="Rynearson T.A."/>
            <person name="Schmutz J."/>
            <person name="Shapiro H."/>
            <person name="Siaut M."/>
            <person name="Stanley M."/>
            <person name="Sussman M.R."/>
            <person name="Taylor A.R."/>
            <person name="Vardi A."/>
            <person name="von Dassow P."/>
            <person name="Vyverman W."/>
            <person name="Willis A."/>
            <person name="Wyrwicz L.S."/>
            <person name="Rokhsar D.S."/>
            <person name="Weissenbach J."/>
            <person name="Armbrust E.V."/>
            <person name="Green B.R."/>
            <person name="Van de Peer Y."/>
            <person name="Grigoriev I.V."/>
        </authorList>
    </citation>
    <scope>NUCLEOTIDE SEQUENCE [LARGE SCALE GENOMIC DNA]</scope>
    <source>
        <strain evidence="3 4">CCAP 1055/1</strain>
    </source>
</reference>
<dbReference type="RefSeq" id="XP_002181760.1">
    <property type="nucleotide sequence ID" value="XM_002181724.1"/>
</dbReference>
<evidence type="ECO:0008006" key="5">
    <source>
        <dbReference type="Google" id="ProtNLM"/>
    </source>
</evidence>
<evidence type="ECO:0000256" key="2">
    <source>
        <dbReference type="SAM" id="SignalP"/>
    </source>
</evidence>
<name>B7G3B9_PHATC</name>
<feature type="transmembrane region" description="Helical" evidence="1">
    <location>
        <begin position="520"/>
        <end position="541"/>
    </location>
</feature>
<keyword evidence="1" id="KW-1133">Transmembrane helix</keyword>
<evidence type="ECO:0000313" key="4">
    <source>
        <dbReference type="Proteomes" id="UP000000759"/>
    </source>
</evidence>
<feature type="transmembrane region" description="Helical" evidence="1">
    <location>
        <begin position="147"/>
        <end position="165"/>
    </location>
</feature>
<dbReference type="PANTHER" id="PTHR33471:SF7">
    <property type="entry name" value="ATP-DEPENDENT ZINC METALLOPROTEASE-RELATED"/>
    <property type="match status" value="1"/>
</dbReference>
<proteinExistence type="predicted"/>
<dbReference type="EMBL" id="CM000615">
    <property type="protein sequence ID" value="EEC46974.1"/>
    <property type="molecule type" value="Genomic_DNA"/>
</dbReference>
<feature type="chain" id="PRO_5002852883" description="Peptidase M41 domain-containing protein" evidence="2">
    <location>
        <begin position="20"/>
        <end position="542"/>
    </location>
</feature>
<dbReference type="eggNOG" id="ENOG502SKBP">
    <property type="taxonomic scope" value="Eukaryota"/>
</dbReference>
<evidence type="ECO:0000313" key="3">
    <source>
        <dbReference type="EMBL" id="EEC46974.1"/>
    </source>
</evidence>